<feature type="compositionally biased region" description="Basic and acidic residues" evidence="1">
    <location>
        <begin position="42"/>
        <end position="70"/>
    </location>
</feature>
<dbReference type="AlphaFoldDB" id="A0A919S849"/>
<evidence type="ECO:0000313" key="3">
    <source>
        <dbReference type="Proteomes" id="UP000681340"/>
    </source>
</evidence>
<name>A0A919S849_9ACTN</name>
<evidence type="ECO:0000313" key="2">
    <source>
        <dbReference type="EMBL" id="GIM65996.1"/>
    </source>
</evidence>
<gene>
    <name evidence="2" type="ORF">Aau02nite_21180</name>
</gene>
<dbReference type="Proteomes" id="UP000681340">
    <property type="component" value="Unassembled WGS sequence"/>
</dbReference>
<keyword evidence="3" id="KW-1185">Reference proteome</keyword>
<proteinExistence type="predicted"/>
<accession>A0A919S849</accession>
<comment type="caution">
    <text evidence="2">The sequence shown here is derived from an EMBL/GenBank/DDBJ whole genome shotgun (WGS) entry which is preliminary data.</text>
</comment>
<feature type="region of interest" description="Disordered" evidence="1">
    <location>
        <begin position="1"/>
        <end position="76"/>
    </location>
</feature>
<sequence length="111" mass="12460">MSDAYPVELPPGDYRVRDRRLLAPGQPGTGADRAERKRRKAEAKALRRTESRRAEDRLRWGDRLPDDRCARPPGGPSAAMNALWAAGSAHGEDGYRQFFADLRSAFPQLVR</sequence>
<dbReference type="RefSeq" id="WP_212988160.1">
    <property type="nucleotide sequence ID" value="NZ_BAABEA010000009.1"/>
</dbReference>
<protein>
    <submittedName>
        <fullName evidence="2">Uncharacterized protein</fullName>
    </submittedName>
</protein>
<reference evidence="2" key="1">
    <citation type="submission" date="2021-03" db="EMBL/GenBank/DDBJ databases">
        <title>Whole genome shotgun sequence of Actinoplanes auranticolor NBRC 12245.</title>
        <authorList>
            <person name="Komaki H."/>
            <person name="Tamura T."/>
        </authorList>
    </citation>
    <scope>NUCLEOTIDE SEQUENCE</scope>
    <source>
        <strain evidence="2">NBRC 12245</strain>
    </source>
</reference>
<organism evidence="2 3">
    <name type="scientific">Actinoplanes auranticolor</name>
    <dbReference type="NCBI Taxonomy" id="47988"/>
    <lineage>
        <taxon>Bacteria</taxon>
        <taxon>Bacillati</taxon>
        <taxon>Actinomycetota</taxon>
        <taxon>Actinomycetes</taxon>
        <taxon>Micromonosporales</taxon>
        <taxon>Micromonosporaceae</taxon>
        <taxon>Actinoplanes</taxon>
    </lineage>
</organism>
<dbReference type="EMBL" id="BOQL01000018">
    <property type="protein sequence ID" value="GIM65996.1"/>
    <property type="molecule type" value="Genomic_DNA"/>
</dbReference>
<evidence type="ECO:0000256" key="1">
    <source>
        <dbReference type="SAM" id="MobiDB-lite"/>
    </source>
</evidence>